<reference evidence="1" key="1">
    <citation type="submission" date="2020-03" db="EMBL/GenBank/DDBJ databases">
        <authorList>
            <person name="Weist P."/>
        </authorList>
    </citation>
    <scope>NUCLEOTIDE SEQUENCE</scope>
</reference>
<evidence type="ECO:0000313" key="2">
    <source>
        <dbReference type="Proteomes" id="UP001153269"/>
    </source>
</evidence>
<comment type="caution">
    <text evidence="1">The sequence shown here is derived from an EMBL/GenBank/DDBJ whole genome shotgun (WGS) entry which is preliminary data.</text>
</comment>
<protein>
    <submittedName>
        <fullName evidence="1">Uncharacterized protein</fullName>
    </submittedName>
</protein>
<name>A0A9N7YTM3_PLEPL</name>
<accession>A0A9N7YTM3</accession>
<dbReference type="Proteomes" id="UP001153269">
    <property type="component" value="Unassembled WGS sequence"/>
</dbReference>
<dbReference type="EMBL" id="CADEAL010001979">
    <property type="protein sequence ID" value="CAB1437045.1"/>
    <property type="molecule type" value="Genomic_DNA"/>
</dbReference>
<evidence type="ECO:0000313" key="1">
    <source>
        <dbReference type="EMBL" id="CAB1437045.1"/>
    </source>
</evidence>
<organism evidence="1 2">
    <name type="scientific">Pleuronectes platessa</name>
    <name type="common">European plaice</name>
    <dbReference type="NCBI Taxonomy" id="8262"/>
    <lineage>
        <taxon>Eukaryota</taxon>
        <taxon>Metazoa</taxon>
        <taxon>Chordata</taxon>
        <taxon>Craniata</taxon>
        <taxon>Vertebrata</taxon>
        <taxon>Euteleostomi</taxon>
        <taxon>Actinopterygii</taxon>
        <taxon>Neopterygii</taxon>
        <taxon>Teleostei</taxon>
        <taxon>Neoteleostei</taxon>
        <taxon>Acanthomorphata</taxon>
        <taxon>Carangaria</taxon>
        <taxon>Pleuronectiformes</taxon>
        <taxon>Pleuronectoidei</taxon>
        <taxon>Pleuronectidae</taxon>
        <taxon>Pleuronectes</taxon>
    </lineage>
</organism>
<keyword evidence="2" id="KW-1185">Reference proteome</keyword>
<dbReference type="AlphaFoldDB" id="A0A9N7YTM3"/>
<sequence>MPSPSSLDLASTSTLAAKLPEADIDPVCRAPPLPPLPSSPVNDEELISRADGGQPYARSCISVKTNTKVLSDKGFSFVVLDKGGRAGEEFDQYTHSLPQFEQCQLNNLTDWASVDGFQRRSLITAERTSLSQDCLTLVQVCALLRDIPLVSAVIDAATDHSTLDDSP</sequence>
<proteinExistence type="predicted"/>
<gene>
    <name evidence="1" type="ORF">PLEPLA_LOCUS25078</name>
</gene>